<keyword evidence="2" id="KW-0472">Membrane</keyword>
<comment type="caution">
    <text evidence="3">The sequence shown here is derived from an EMBL/GenBank/DDBJ whole genome shotgun (WGS) entry which is preliminary data.</text>
</comment>
<protein>
    <submittedName>
        <fullName evidence="3">Uncharacterized protein</fullName>
    </submittedName>
</protein>
<feature type="transmembrane region" description="Helical" evidence="2">
    <location>
        <begin position="223"/>
        <end position="242"/>
    </location>
</feature>
<feature type="region of interest" description="Disordered" evidence="1">
    <location>
        <begin position="248"/>
        <end position="271"/>
    </location>
</feature>
<dbReference type="Proteomes" id="UP000295375">
    <property type="component" value="Unassembled WGS sequence"/>
</dbReference>
<keyword evidence="2" id="KW-0812">Transmembrane</keyword>
<feature type="compositionally biased region" description="Acidic residues" evidence="1">
    <location>
        <begin position="249"/>
        <end position="271"/>
    </location>
</feature>
<dbReference type="RefSeq" id="WP_133592567.1">
    <property type="nucleotide sequence ID" value="NZ_CP037953.1"/>
</dbReference>
<feature type="transmembrane region" description="Helical" evidence="2">
    <location>
        <begin position="196"/>
        <end position="217"/>
    </location>
</feature>
<evidence type="ECO:0000256" key="2">
    <source>
        <dbReference type="SAM" id="Phobius"/>
    </source>
</evidence>
<evidence type="ECO:0000313" key="4">
    <source>
        <dbReference type="Proteomes" id="UP000295375"/>
    </source>
</evidence>
<dbReference type="EMBL" id="SNYM01000019">
    <property type="protein sequence ID" value="TDQ45534.1"/>
    <property type="molecule type" value="Genomic_DNA"/>
</dbReference>
<evidence type="ECO:0000313" key="3">
    <source>
        <dbReference type="EMBL" id="TDQ45534.1"/>
    </source>
</evidence>
<evidence type="ECO:0000256" key="1">
    <source>
        <dbReference type="SAM" id="MobiDB-lite"/>
    </source>
</evidence>
<dbReference type="AlphaFoldDB" id="A0A4R6UQJ4"/>
<sequence length="271" mass="30044">MSQNQQTITLFFSTPVQFKLLQLHVMALSANKAKDAARWADKLGVDLSSTWNDESWFNHSFSVGNGHLSIIVDTSTREGLPLAPLAELFEAGVIIGAAVDVFYDQVGEHAAYFFLSNRYTTKDAFLEAIPEAASAVEDYEASDSSYDKFLDKPIPKMMAGLKAQQADAEAAVVVMREMAREFMLTKKSPETILRHMLVRAAFVRGLFHGVVFTMLTILLFKGFWFWLLLGIAVTVALPIFYVHQITSEDSSDDDADESADGQDEEALAQAK</sequence>
<name>A0A4R6UQJ4_9GAMM</name>
<accession>A0A4R6UQJ4</accession>
<proteinExistence type="predicted"/>
<keyword evidence="4" id="KW-1185">Reference proteome</keyword>
<reference evidence="3 4" key="1">
    <citation type="submission" date="2019-03" db="EMBL/GenBank/DDBJ databases">
        <title>Genomic Encyclopedia of Type Strains, Phase IV (KMG-IV): sequencing the most valuable type-strain genomes for metagenomic binning, comparative biology and taxonomic classification.</title>
        <authorList>
            <person name="Goeker M."/>
        </authorList>
    </citation>
    <scope>NUCLEOTIDE SEQUENCE [LARGE SCALE GENOMIC DNA]</scope>
    <source>
        <strain evidence="3 4">DSM 103792</strain>
    </source>
</reference>
<organism evidence="3 4">
    <name type="scientific">Permianibacter aggregans</name>
    <dbReference type="NCBI Taxonomy" id="1510150"/>
    <lineage>
        <taxon>Bacteria</taxon>
        <taxon>Pseudomonadati</taxon>
        <taxon>Pseudomonadota</taxon>
        <taxon>Gammaproteobacteria</taxon>
        <taxon>Pseudomonadales</taxon>
        <taxon>Pseudomonadaceae</taxon>
        <taxon>Permianibacter</taxon>
    </lineage>
</organism>
<keyword evidence="2" id="KW-1133">Transmembrane helix</keyword>
<gene>
    <name evidence="3" type="ORF">EV696_1192</name>
</gene>